<reference evidence="1 2" key="1">
    <citation type="submission" date="2019-07" db="EMBL/GenBank/DDBJ databases">
        <title>Whole genome shotgun sequence of Cerasibacillus quisquiliarum NBRC 102429.</title>
        <authorList>
            <person name="Hosoyama A."/>
            <person name="Uohara A."/>
            <person name="Ohji S."/>
            <person name="Ichikawa N."/>
        </authorList>
    </citation>
    <scope>NUCLEOTIDE SEQUENCE [LARGE SCALE GENOMIC DNA]</scope>
    <source>
        <strain evidence="1 2">NBRC 102429</strain>
    </source>
</reference>
<dbReference type="RefSeq" id="WP_146935655.1">
    <property type="nucleotide sequence ID" value="NZ_BJXW01000008.1"/>
</dbReference>
<dbReference type="Proteomes" id="UP000321491">
    <property type="component" value="Unassembled WGS sequence"/>
</dbReference>
<dbReference type="OrthoDB" id="2351076at2"/>
<dbReference type="AlphaFoldDB" id="A0A511UZ64"/>
<accession>A0A511UZ64</accession>
<proteinExistence type="predicted"/>
<evidence type="ECO:0008006" key="3">
    <source>
        <dbReference type="Google" id="ProtNLM"/>
    </source>
</evidence>
<protein>
    <recommendedName>
        <fullName evidence="3">Flagellar hook-length control protein-like C-terminal domain-containing protein</fullName>
    </recommendedName>
</protein>
<evidence type="ECO:0000313" key="2">
    <source>
        <dbReference type="Proteomes" id="UP000321491"/>
    </source>
</evidence>
<sequence>MSIHKINQVTHLQQIREHTIQFNKGDIIRGRIIQLFPNQMAKIQIGSHSIMARLEAPLVSGKPYFFQVEQATYPFHLKVFHLTDTSQITGKSVQDFLRQLGITPTKEMVRLASFLFNSNIPIQKQMLIKAHYLLSQSANKRLTMNILKQMIIRQLPIKPTIFQALKTHATRDMNDMIKLIINQPEHALVRKERELIKMLKGIVEYPVTKTRMEKLVEEIRVDTNTNNKQMFLLLKVLGVINKDTSFQKWQYEWLRFFSKQQALSNIPFRLNEEAIFKKIDFIVQHKEEIQQTMQNIVQINESASYYFPKHMSKTIQSLWMNLTHHSHSEQDVQTIRQMLSNDGLYNRLKKMTQLYPNDDMFLALSQQKRFMNHMNQVIHHLGLTYEHQFVTSGQMKHQTVKGLLLKIIESGIGNKELYQNLLNMIHGTQILSLHETNQIVNILLQVPAEKLGLIGSLKLDITGNKKADGKLDEEFCRILFYLNLPSLHTTVIDMFIQQRTITLTIYNHKKISHIASSFEVLLKKALKKLDYQLSHIAYKSLNQKVNHHQFKQENVLPKKMTEVDYRI</sequence>
<gene>
    <name evidence="1" type="primary">ylqG</name>
    <name evidence="1" type="ORF">CQU01_06500</name>
</gene>
<dbReference type="EMBL" id="BJXW01000008">
    <property type="protein sequence ID" value="GEN30412.1"/>
    <property type="molecule type" value="Genomic_DNA"/>
</dbReference>
<comment type="caution">
    <text evidence="1">The sequence shown here is derived from an EMBL/GenBank/DDBJ whole genome shotgun (WGS) entry which is preliminary data.</text>
</comment>
<keyword evidence="2" id="KW-1185">Reference proteome</keyword>
<organism evidence="1 2">
    <name type="scientific">Cerasibacillus quisquiliarum</name>
    <dbReference type="NCBI Taxonomy" id="227865"/>
    <lineage>
        <taxon>Bacteria</taxon>
        <taxon>Bacillati</taxon>
        <taxon>Bacillota</taxon>
        <taxon>Bacilli</taxon>
        <taxon>Bacillales</taxon>
        <taxon>Bacillaceae</taxon>
        <taxon>Cerasibacillus</taxon>
    </lineage>
</organism>
<evidence type="ECO:0000313" key="1">
    <source>
        <dbReference type="EMBL" id="GEN30412.1"/>
    </source>
</evidence>
<name>A0A511UZ64_9BACI</name>